<dbReference type="EMBL" id="JAAMPC010000007">
    <property type="protein sequence ID" value="KAG2305270.1"/>
    <property type="molecule type" value="Genomic_DNA"/>
</dbReference>
<reference evidence="2 3" key="1">
    <citation type="submission" date="2020-02" db="EMBL/GenBank/DDBJ databases">
        <authorList>
            <person name="Ma Q."/>
            <person name="Huang Y."/>
            <person name="Song X."/>
            <person name="Pei D."/>
        </authorList>
    </citation>
    <scope>NUCLEOTIDE SEQUENCE [LARGE SCALE GENOMIC DNA]</scope>
    <source>
        <strain evidence="2">Sxm20200214</strain>
        <tissue evidence="2">Leaf</tissue>
    </source>
</reference>
<dbReference type="AlphaFoldDB" id="A0A8X7SEV7"/>
<keyword evidence="3" id="KW-1185">Reference proteome</keyword>
<proteinExistence type="predicted"/>
<comment type="caution">
    <text evidence="2">The sequence shown here is derived from an EMBL/GenBank/DDBJ whole genome shotgun (WGS) entry which is preliminary data.</text>
</comment>
<feature type="compositionally biased region" description="Basic and acidic residues" evidence="1">
    <location>
        <begin position="19"/>
        <end position="31"/>
    </location>
</feature>
<gene>
    <name evidence="2" type="ORF">Bca52824_033921</name>
</gene>
<protein>
    <submittedName>
        <fullName evidence="2">Uncharacterized protein</fullName>
    </submittedName>
</protein>
<evidence type="ECO:0000313" key="2">
    <source>
        <dbReference type="EMBL" id="KAG2305270.1"/>
    </source>
</evidence>
<evidence type="ECO:0000256" key="1">
    <source>
        <dbReference type="SAM" id="MobiDB-lite"/>
    </source>
</evidence>
<accession>A0A8X7SEV7</accession>
<feature type="compositionally biased region" description="Basic and acidic residues" evidence="1">
    <location>
        <begin position="1"/>
        <end position="11"/>
    </location>
</feature>
<sequence>MGEEGDYREATHWVPASKRGSDYGEDVKSESDVMAEQHPGVRLTLRDACLPHVEERVVLLWLEWTLRQVDKD</sequence>
<feature type="region of interest" description="Disordered" evidence="1">
    <location>
        <begin position="1"/>
        <end position="36"/>
    </location>
</feature>
<organism evidence="2 3">
    <name type="scientific">Brassica carinata</name>
    <name type="common">Ethiopian mustard</name>
    <name type="synonym">Abyssinian cabbage</name>
    <dbReference type="NCBI Taxonomy" id="52824"/>
    <lineage>
        <taxon>Eukaryota</taxon>
        <taxon>Viridiplantae</taxon>
        <taxon>Streptophyta</taxon>
        <taxon>Embryophyta</taxon>
        <taxon>Tracheophyta</taxon>
        <taxon>Spermatophyta</taxon>
        <taxon>Magnoliopsida</taxon>
        <taxon>eudicotyledons</taxon>
        <taxon>Gunneridae</taxon>
        <taxon>Pentapetalae</taxon>
        <taxon>rosids</taxon>
        <taxon>malvids</taxon>
        <taxon>Brassicales</taxon>
        <taxon>Brassicaceae</taxon>
        <taxon>Brassiceae</taxon>
        <taxon>Brassica</taxon>
    </lineage>
</organism>
<name>A0A8X7SEV7_BRACI</name>
<dbReference type="Proteomes" id="UP000886595">
    <property type="component" value="Unassembled WGS sequence"/>
</dbReference>
<evidence type="ECO:0000313" key="3">
    <source>
        <dbReference type="Proteomes" id="UP000886595"/>
    </source>
</evidence>